<evidence type="ECO:0000256" key="5">
    <source>
        <dbReference type="ARBA" id="ARBA00022842"/>
    </source>
</evidence>
<dbReference type="CDD" id="cd02503">
    <property type="entry name" value="MobA"/>
    <property type="match status" value="1"/>
</dbReference>
<evidence type="ECO:0000259" key="9">
    <source>
        <dbReference type="Pfam" id="PF12804"/>
    </source>
</evidence>
<dbReference type="Pfam" id="PF12804">
    <property type="entry name" value="NTP_transf_3"/>
    <property type="match status" value="1"/>
</dbReference>
<comment type="function">
    <text evidence="8">Transfers a GMP moiety from GTP to Mo-molybdopterin (Mo-MPT) cofactor (Moco or molybdenum cofactor) to form Mo-molybdopterin guanine dinucleotide (Mo-MGD) cofactor.</text>
</comment>
<keyword evidence="3 8" id="KW-0479">Metal-binding</keyword>
<feature type="binding site" evidence="8">
    <location>
        <position position="29"/>
    </location>
    <ligand>
        <name>GTP</name>
        <dbReference type="ChEBI" id="CHEBI:37565"/>
    </ligand>
</feature>
<evidence type="ECO:0000256" key="2">
    <source>
        <dbReference type="ARBA" id="ARBA00022679"/>
    </source>
</evidence>
<dbReference type="EC" id="2.7.7.77" evidence="8"/>
<evidence type="ECO:0000256" key="1">
    <source>
        <dbReference type="ARBA" id="ARBA00022490"/>
    </source>
</evidence>
<proteinExistence type="inferred from homology"/>
<keyword evidence="10" id="KW-0548">Nucleotidyltransferase</keyword>
<sequence>MSDLSSLSDNGTIVILAGGMGRRMGGCDKVLLPLGAGCVLDRLVASLRPSCARLALNANGDPARFARWGVPVLPDRDVGSGPLGGVLCAVDWARTQGAAWVLTVPGDTPFVPPDLMRCLTPAPRVAVAGGRMHPLVASWPVNCRDRLHAWLADAREAGDHRALRVRDFAASIGMQPVVFAEEDDPFFNINTPEDWRAACARAEA</sequence>
<evidence type="ECO:0000256" key="3">
    <source>
        <dbReference type="ARBA" id="ARBA00022723"/>
    </source>
</evidence>
<evidence type="ECO:0000313" key="11">
    <source>
        <dbReference type="Proteomes" id="UP000530320"/>
    </source>
</evidence>
<dbReference type="HAMAP" id="MF_00316">
    <property type="entry name" value="MobA"/>
    <property type="match status" value="1"/>
</dbReference>
<feature type="domain" description="MobA-like NTP transferase" evidence="9">
    <location>
        <begin position="14"/>
        <end position="156"/>
    </location>
</feature>
<keyword evidence="1 8" id="KW-0963">Cytoplasm</keyword>
<dbReference type="GO" id="GO:0005525">
    <property type="term" value="F:GTP binding"/>
    <property type="evidence" value="ECO:0007669"/>
    <property type="project" value="UniProtKB-UniRule"/>
</dbReference>
<keyword evidence="5 8" id="KW-0460">Magnesium</keyword>
<dbReference type="InterPro" id="IPR025877">
    <property type="entry name" value="MobA-like_NTP_Trfase"/>
</dbReference>
<name>A0A7W4K2I3_9PROT</name>
<feature type="binding site" evidence="8">
    <location>
        <begin position="16"/>
        <end position="18"/>
    </location>
    <ligand>
        <name>GTP</name>
        <dbReference type="ChEBI" id="CHEBI:37565"/>
    </ligand>
</feature>
<dbReference type="SUPFAM" id="SSF53448">
    <property type="entry name" value="Nucleotide-diphospho-sugar transferases"/>
    <property type="match status" value="1"/>
</dbReference>
<evidence type="ECO:0000256" key="4">
    <source>
        <dbReference type="ARBA" id="ARBA00022741"/>
    </source>
</evidence>
<dbReference type="Proteomes" id="UP000530320">
    <property type="component" value="Unassembled WGS sequence"/>
</dbReference>
<dbReference type="EMBL" id="JABEQP010000015">
    <property type="protein sequence ID" value="MBB2199167.1"/>
    <property type="molecule type" value="Genomic_DNA"/>
</dbReference>
<dbReference type="AlphaFoldDB" id="A0A7W4K2I3"/>
<dbReference type="InterPro" id="IPR029044">
    <property type="entry name" value="Nucleotide-diphossugar_trans"/>
</dbReference>
<dbReference type="GO" id="GO:1902758">
    <property type="term" value="P:bis(molybdopterin guanine dinucleotide)molybdenum biosynthetic process"/>
    <property type="evidence" value="ECO:0007669"/>
    <property type="project" value="TreeGrafter"/>
</dbReference>
<dbReference type="GO" id="GO:0005737">
    <property type="term" value="C:cytoplasm"/>
    <property type="evidence" value="ECO:0007669"/>
    <property type="project" value="UniProtKB-SubCell"/>
</dbReference>
<organism evidence="10 11">
    <name type="scientific">Gluconacetobacter dulcium</name>
    <dbReference type="NCBI Taxonomy" id="2729096"/>
    <lineage>
        <taxon>Bacteria</taxon>
        <taxon>Pseudomonadati</taxon>
        <taxon>Pseudomonadota</taxon>
        <taxon>Alphaproteobacteria</taxon>
        <taxon>Acetobacterales</taxon>
        <taxon>Acetobacteraceae</taxon>
        <taxon>Gluconacetobacter</taxon>
    </lineage>
</organism>
<evidence type="ECO:0000256" key="6">
    <source>
        <dbReference type="ARBA" id="ARBA00023134"/>
    </source>
</evidence>
<feature type="binding site" evidence="8">
    <location>
        <position position="107"/>
    </location>
    <ligand>
        <name>GTP</name>
        <dbReference type="ChEBI" id="CHEBI:37565"/>
    </ligand>
</feature>
<evidence type="ECO:0000256" key="7">
    <source>
        <dbReference type="ARBA" id="ARBA00023150"/>
    </source>
</evidence>
<feature type="binding site" evidence="8">
    <location>
        <position position="57"/>
    </location>
    <ligand>
        <name>GTP</name>
        <dbReference type="ChEBI" id="CHEBI:37565"/>
    </ligand>
</feature>
<comment type="catalytic activity">
    <reaction evidence="8">
        <text>Mo-molybdopterin + GTP + H(+) = Mo-molybdopterin guanine dinucleotide + diphosphate</text>
        <dbReference type="Rhea" id="RHEA:34243"/>
        <dbReference type="ChEBI" id="CHEBI:15378"/>
        <dbReference type="ChEBI" id="CHEBI:33019"/>
        <dbReference type="ChEBI" id="CHEBI:37565"/>
        <dbReference type="ChEBI" id="CHEBI:71302"/>
        <dbReference type="ChEBI" id="CHEBI:71310"/>
        <dbReference type="EC" id="2.7.7.77"/>
    </reaction>
</comment>
<feature type="binding site" evidence="8">
    <location>
        <position position="75"/>
    </location>
    <ligand>
        <name>GTP</name>
        <dbReference type="ChEBI" id="CHEBI:37565"/>
    </ligand>
</feature>
<dbReference type="PANTHER" id="PTHR19136">
    <property type="entry name" value="MOLYBDENUM COFACTOR GUANYLYLTRANSFERASE"/>
    <property type="match status" value="1"/>
</dbReference>
<evidence type="ECO:0000313" key="10">
    <source>
        <dbReference type="EMBL" id="MBB2199167.1"/>
    </source>
</evidence>
<dbReference type="PANTHER" id="PTHR19136:SF81">
    <property type="entry name" value="MOLYBDENUM COFACTOR GUANYLYLTRANSFERASE"/>
    <property type="match status" value="1"/>
</dbReference>
<feature type="binding site" evidence="8">
    <location>
        <position position="107"/>
    </location>
    <ligand>
        <name>Mg(2+)</name>
        <dbReference type="ChEBI" id="CHEBI:18420"/>
    </ligand>
</feature>
<dbReference type="GO" id="GO:0046872">
    <property type="term" value="F:metal ion binding"/>
    <property type="evidence" value="ECO:0007669"/>
    <property type="project" value="UniProtKB-KW"/>
</dbReference>
<keyword evidence="2 8" id="KW-0808">Transferase</keyword>
<reference evidence="10 11" key="1">
    <citation type="submission" date="2020-04" db="EMBL/GenBank/DDBJ databases">
        <title>Description of novel Gluconacetobacter.</title>
        <authorList>
            <person name="Sombolestani A."/>
        </authorList>
    </citation>
    <scope>NUCLEOTIDE SEQUENCE [LARGE SCALE GENOMIC DNA]</scope>
    <source>
        <strain evidence="10 11">LMG 22058</strain>
    </source>
</reference>
<keyword evidence="6 8" id="KW-0342">GTP-binding</keyword>
<evidence type="ECO:0000256" key="8">
    <source>
        <dbReference type="HAMAP-Rule" id="MF_00316"/>
    </source>
</evidence>
<comment type="similarity">
    <text evidence="8">Belongs to the MobA family.</text>
</comment>
<dbReference type="Gene3D" id="3.90.550.10">
    <property type="entry name" value="Spore Coat Polysaccharide Biosynthesis Protein SpsA, Chain A"/>
    <property type="match status" value="1"/>
</dbReference>
<dbReference type="GO" id="GO:0061603">
    <property type="term" value="F:molybdenum cofactor guanylyltransferase activity"/>
    <property type="evidence" value="ECO:0007669"/>
    <property type="project" value="UniProtKB-EC"/>
</dbReference>
<comment type="caution">
    <text evidence="10">The sequence shown here is derived from an EMBL/GenBank/DDBJ whole genome shotgun (WGS) entry which is preliminary data.</text>
</comment>
<comment type="subunit">
    <text evidence="8">Monomer.</text>
</comment>
<protein>
    <recommendedName>
        <fullName evidence="8">Molybdenum cofactor guanylyltransferase</fullName>
        <shortName evidence="8">MoCo guanylyltransferase</shortName>
        <ecNumber evidence="8">2.7.7.77</ecNumber>
    </recommendedName>
    <alternativeName>
        <fullName evidence="8">GTP:molybdopterin guanylyltransferase</fullName>
    </alternativeName>
    <alternativeName>
        <fullName evidence="8">Mo-MPT guanylyltransferase</fullName>
    </alternativeName>
    <alternativeName>
        <fullName evidence="8">Molybdopterin guanylyltransferase</fullName>
    </alternativeName>
    <alternativeName>
        <fullName evidence="8">Molybdopterin-guanine dinucleotide synthase</fullName>
        <shortName evidence="8">MGD synthase</shortName>
    </alternativeName>
</protein>
<comment type="subcellular location">
    <subcellularLocation>
        <location evidence="8">Cytoplasm</location>
    </subcellularLocation>
</comment>
<comment type="domain">
    <text evidence="8">The N-terminal domain determines nucleotide recognition and specific binding, while the C-terminal domain determines the specific binding to the target protein.</text>
</comment>
<dbReference type="InterPro" id="IPR013482">
    <property type="entry name" value="Molybde_CF_guanTrfase"/>
</dbReference>
<accession>A0A7W4K2I3</accession>
<keyword evidence="4 8" id="KW-0547">Nucleotide-binding</keyword>
<keyword evidence="7 8" id="KW-0501">Molybdenum cofactor biosynthesis</keyword>
<gene>
    <name evidence="8" type="primary">mobA</name>
    <name evidence="10" type="ORF">HLH44_17275</name>
</gene>
<comment type="cofactor">
    <cofactor evidence="8">
        <name>Mg(2+)</name>
        <dbReference type="ChEBI" id="CHEBI:18420"/>
    </cofactor>
</comment>